<accession>A0A6J4SBM9</accession>
<organism evidence="1">
    <name type="scientific">uncultured Rubrobacteraceae bacterium</name>
    <dbReference type="NCBI Taxonomy" id="349277"/>
    <lineage>
        <taxon>Bacteria</taxon>
        <taxon>Bacillati</taxon>
        <taxon>Actinomycetota</taxon>
        <taxon>Rubrobacteria</taxon>
        <taxon>Rubrobacterales</taxon>
        <taxon>Rubrobacteraceae</taxon>
        <taxon>environmental samples</taxon>
    </lineage>
</organism>
<protein>
    <submittedName>
        <fullName evidence="1">Uncharacterized protein</fullName>
    </submittedName>
</protein>
<sequence>GIGLASRTGGYGIGFLPARMSDHGRADRLERALRECLGVPPLQ</sequence>
<dbReference type="EMBL" id="CADCVK010000339">
    <property type="protein sequence ID" value="CAA9494050.1"/>
    <property type="molecule type" value="Genomic_DNA"/>
</dbReference>
<name>A0A6J4SBM9_9ACTN</name>
<dbReference type="AlphaFoldDB" id="A0A6J4SBM9"/>
<evidence type="ECO:0000313" key="1">
    <source>
        <dbReference type="EMBL" id="CAA9494050.1"/>
    </source>
</evidence>
<proteinExistence type="predicted"/>
<gene>
    <name evidence="1" type="ORF">AVDCRST_MAG12-2258</name>
</gene>
<feature type="non-terminal residue" evidence="1">
    <location>
        <position position="1"/>
    </location>
</feature>
<reference evidence="1" key="1">
    <citation type="submission" date="2020-02" db="EMBL/GenBank/DDBJ databases">
        <authorList>
            <person name="Meier V. D."/>
        </authorList>
    </citation>
    <scope>NUCLEOTIDE SEQUENCE</scope>
    <source>
        <strain evidence="1">AVDCRST_MAG12</strain>
    </source>
</reference>